<reference evidence="5 7" key="1">
    <citation type="submission" date="2018-09" db="EMBL/GenBank/DDBJ databases">
        <title>Genomic investigation of the strawberry pathogen Phytophthora fragariae indicates pathogenicity is determined by transcriptional variation in three key races.</title>
        <authorList>
            <person name="Adams T.M."/>
            <person name="Armitage A.D."/>
            <person name="Sobczyk M.K."/>
            <person name="Bates H.J."/>
            <person name="Dunwell J.M."/>
            <person name="Nellist C.F."/>
            <person name="Harrison R.J."/>
        </authorList>
    </citation>
    <scope>NUCLEOTIDE SEQUENCE [LARGE SCALE GENOMIC DNA]</scope>
    <source>
        <strain evidence="3 5">SCRP249</strain>
        <strain evidence="2 7">SCRP324</strain>
        <strain evidence="4 6">SCRP333</strain>
    </source>
</reference>
<feature type="compositionally biased region" description="Low complexity" evidence="1">
    <location>
        <begin position="126"/>
        <end position="139"/>
    </location>
</feature>
<sequence>MDSGDRSALLCRTQRAFMGKTKPSTLRSPALCGPRSNQDDDGDSNSSDRCLVGSCSTTKRKTMQHSTSYRDPRHEAAFATSPAELDRSKSVLVLRRCEDLNVRTGGFQKIEEAAHRLDIRRQRQQSTTSAPTIPATSSAAERRPLSGKKIT</sequence>
<proteinExistence type="predicted"/>
<evidence type="ECO:0000313" key="5">
    <source>
        <dbReference type="Proteomes" id="UP000429607"/>
    </source>
</evidence>
<dbReference type="OrthoDB" id="118656at2759"/>
<feature type="region of interest" description="Disordered" evidence="1">
    <location>
        <begin position="118"/>
        <end position="151"/>
    </location>
</feature>
<protein>
    <submittedName>
        <fullName evidence="3">Uncharacterized protein</fullName>
    </submittedName>
</protein>
<gene>
    <name evidence="3" type="ORF">PR001_g1201</name>
    <name evidence="2" type="ORF">PR002_g1291</name>
    <name evidence="4" type="ORF">PR003_g1326</name>
</gene>
<organism evidence="3 5">
    <name type="scientific">Phytophthora rubi</name>
    <dbReference type="NCBI Taxonomy" id="129364"/>
    <lineage>
        <taxon>Eukaryota</taxon>
        <taxon>Sar</taxon>
        <taxon>Stramenopiles</taxon>
        <taxon>Oomycota</taxon>
        <taxon>Peronosporomycetes</taxon>
        <taxon>Peronosporales</taxon>
        <taxon>Peronosporaceae</taxon>
        <taxon>Phytophthora</taxon>
    </lineage>
</organism>
<comment type="caution">
    <text evidence="3">The sequence shown here is derived from an EMBL/GenBank/DDBJ whole genome shotgun (WGS) entry which is preliminary data.</text>
</comment>
<dbReference type="Proteomes" id="UP000429607">
    <property type="component" value="Unassembled WGS sequence"/>
</dbReference>
<dbReference type="EMBL" id="QXFV01000036">
    <property type="protein sequence ID" value="KAE9051688.1"/>
    <property type="molecule type" value="Genomic_DNA"/>
</dbReference>
<dbReference type="AlphaFoldDB" id="A0A6A3PDR8"/>
<name>A0A6A3PDR8_9STRA</name>
<dbReference type="EMBL" id="QXFT01000036">
    <property type="protein sequence ID" value="KAE9358325.1"/>
    <property type="molecule type" value="Genomic_DNA"/>
</dbReference>
<evidence type="ECO:0000313" key="3">
    <source>
        <dbReference type="EMBL" id="KAE9051688.1"/>
    </source>
</evidence>
<dbReference type="EMBL" id="QXFU01000037">
    <property type="protein sequence ID" value="KAE9046983.1"/>
    <property type="molecule type" value="Genomic_DNA"/>
</dbReference>
<evidence type="ECO:0000313" key="6">
    <source>
        <dbReference type="Proteomes" id="UP000434957"/>
    </source>
</evidence>
<accession>A0A6A3PDR8</accession>
<dbReference type="Proteomes" id="UP000435112">
    <property type="component" value="Unassembled WGS sequence"/>
</dbReference>
<feature type="region of interest" description="Disordered" evidence="1">
    <location>
        <begin position="14"/>
        <end position="83"/>
    </location>
</feature>
<evidence type="ECO:0000313" key="7">
    <source>
        <dbReference type="Proteomes" id="UP000435112"/>
    </source>
</evidence>
<evidence type="ECO:0000313" key="2">
    <source>
        <dbReference type="EMBL" id="KAE9046983.1"/>
    </source>
</evidence>
<evidence type="ECO:0000256" key="1">
    <source>
        <dbReference type="SAM" id="MobiDB-lite"/>
    </source>
</evidence>
<dbReference type="Proteomes" id="UP000434957">
    <property type="component" value="Unassembled WGS sequence"/>
</dbReference>
<keyword evidence="6" id="KW-1185">Reference proteome</keyword>
<evidence type="ECO:0000313" key="4">
    <source>
        <dbReference type="EMBL" id="KAE9358325.1"/>
    </source>
</evidence>